<dbReference type="RefSeq" id="WP_093925134.1">
    <property type="nucleotide sequence ID" value="NZ_FOMW01000016.1"/>
</dbReference>
<dbReference type="EMBL" id="FOMW01000016">
    <property type="protein sequence ID" value="SFF05179.1"/>
    <property type="molecule type" value="Genomic_DNA"/>
</dbReference>
<evidence type="ECO:0000313" key="3">
    <source>
        <dbReference type="EMBL" id="SFF05179.1"/>
    </source>
</evidence>
<evidence type="ECO:0000259" key="2">
    <source>
        <dbReference type="Pfam" id="PF01266"/>
    </source>
</evidence>
<dbReference type="PANTHER" id="PTHR13847:SF287">
    <property type="entry name" value="FAD-DEPENDENT OXIDOREDUCTASE DOMAIN-CONTAINING PROTEIN 1"/>
    <property type="match status" value="1"/>
</dbReference>
<organism evidence="3 4">
    <name type="scientific">Sulfitobacter brevis</name>
    <dbReference type="NCBI Taxonomy" id="74348"/>
    <lineage>
        <taxon>Bacteria</taxon>
        <taxon>Pseudomonadati</taxon>
        <taxon>Pseudomonadota</taxon>
        <taxon>Alphaproteobacteria</taxon>
        <taxon>Rhodobacterales</taxon>
        <taxon>Roseobacteraceae</taxon>
        <taxon>Sulfitobacter</taxon>
    </lineage>
</organism>
<dbReference type="Gene3D" id="3.50.50.60">
    <property type="entry name" value="FAD/NAD(P)-binding domain"/>
    <property type="match status" value="1"/>
</dbReference>
<keyword evidence="4" id="KW-1185">Reference proteome</keyword>
<gene>
    <name evidence="3" type="ORF">SAMN04488523_11618</name>
</gene>
<sequence>MTQTSDIVVIGAGIAGLSAGARLSEDARVTVLEVEDAVGYHASGRSAALFEENYGLPSTIALNKASAAYHREANGGYLSPRGLLIVARAEEQDSFDADVNTMGVDPVTVSEALSMVPILDRAQVSFAGYHEAAYDIDTDRMMQDFRRQITAKGGQVLVKSAVTAITRAGSGWTVSTASGDHACARIVNAAGAWADGIATMAGVTPLGIVPHRRSMARLPAPDGHDVSRWPMFFGVGETWYAKPDAGALLVSPAEEEPVEPHDAWADDMVLAEGLARYEAMVTAPVARLITSWAGLRSFSPDRALVLGPDPQTPEFIWCAAQGGYGFQTAPAASQLVADLAMGRSPALPAEVVAALTPDRLRR</sequence>
<dbReference type="PANTHER" id="PTHR13847">
    <property type="entry name" value="SARCOSINE DEHYDROGENASE-RELATED"/>
    <property type="match status" value="1"/>
</dbReference>
<accession>A0A1I2FK15</accession>
<reference evidence="3 4" key="1">
    <citation type="submission" date="2016-10" db="EMBL/GenBank/DDBJ databases">
        <authorList>
            <person name="de Groot N.N."/>
        </authorList>
    </citation>
    <scope>NUCLEOTIDE SEQUENCE [LARGE SCALE GENOMIC DNA]</scope>
    <source>
        <strain evidence="3 4">DSM 11443</strain>
    </source>
</reference>
<feature type="domain" description="FAD dependent oxidoreductase" evidence="2">
    <location>
        <begin position="6"/>
        <end position="339"/>
    </location>
</feature>
<name>A0A1I2FK15_9RHOB</name>
<dbReference type="Gene3D" id="3.30.9.10">
    <property type="entry name" value="D-Amino Acid Oxidase, subunit A, domain 2"/>
    <property type="match status" value="1"/>
</dbReference>
<dbReference type="InterPro" id="IPR036188">
    <property type="entry name" value="FAD/NAD-bd_sf"/>
</dbReference>
<evidence type="ECO:0000313" key="4">
    <source>
        <dbReference type="Proteomes" id="UP000198977"/>
    </source>
</evidence>
<proteinExistence type="predicted"/>
<dbReference type="Pfam" id="PF01266">
    <property type="entry name" value="DAO"/>
    <property type="match status" value="1"/>
</dbReference>
<dbReference type="STRING" id="74348.SAMN04488523_11618"/>
<dbReference type="Proteomes" id="UP000198977">
    <property type="component" value="Unassembled WGS sequence"/>
</dbReference>
<dbReference type="GO" id="GO:0005737">
    <property type="term" value="C:cytoplasm"/>
    <property type="evidence" value="ECO:0007669"/>
    <property type="project" value="TreeGrafter"/>
</dbReference>
<dbReference type="OrthoDB" id="7421214at2"/>
<dbReference type="InterPro" id="IPR006076">
    <property type="entry name" value="FAD-dep_OxRdtase"/>
</dbReference>
<dbReference type="SUPFAM" id="SSF51905">
    <property type="entry name" value="FAD/NAD(P)-binding domain"/>
    <property type="match status" value="1"/>
</dbReference>
<dbReference type="AlphaFoldDB" id="A0A1I2FK15"/>
<evidence type="ECO:0000256" key="1">
    <source>
        <dbReference type="ARBA" id="ARBA00023002"/>
    </source>
</evidence>
<dbReference type="GO" id="GO:0016491">
    <property type="term" value="F:oxidoreductase activity"/>
    <property type="evidence" value="ECO:0007669"/>
    <property type="project" value="UniProtKB-KW"/>
</dbReference>
<keyword evidence="1" id="KW-0560">Oxidoreductase</keyword>
<protein>
    <submittedName>
        <fullName evidence="3">Glycine/D-amino acid oxidase</fullName>
    </submittedName>
</protein>